<evidence type="ECO:0000256" key="1">
    <source>
        <dbReference type="SAM" id="MobiDB-lite"/>
    </source>
</evidence>
<feature type="region of interest" description="Disordered" evidence="1">
    <location>
        <begin position="1"/>
        <end position="79"/>
    </location>
</feature>
<dbReference type="WBParaSite" id="BXY_0592000.1">
    <property type="protein sequence ID" value="BXY_0592000.1"/>
    <property type="gene ID" value="BXY_0592000"/>
</dbReference>
<accession>A0A1I7RYV2</accession>
<keyword evidence="5" id="KW-1185">Reference proteome</keyword>
<dbReference type="AlphaFoldDB" id="A0A1I7RYV2"/>
<feature type="compositionally biased region" description="Polar residues" evidence="1">
    <location>
        <begin position="12"/>
        <end position="21"/>
    </location>
</feature>
<dbReference type="Proteomes" id="UP000582659">
    <property type="component" value="Unassembled WGS sequence"/>
</dbReference>
<feature type="compositionally biased region" description="Basic residues" evidence="1">
    <location>
        <begin position="1"/>
        <end position="11"/>
    </location>
</feature>
<evidence type="ECO:0000313" key="5">
    <source>
        <dbReference type="Proteomes" id="UP000659654"/>
    </source>
</evidence>
<proteinExistence type="predicted"/>
<sequence length="79" mass="8466">MEKEKKRKKRGANQNKINIQSLYVVGEDGGRSGGPRGRQDEAGARFHGPRFRDVTPSGLTEAGVCGAPKDGNARRGTEG</sequence>
<name>A0A1I7RYV2_BURXY</name>
<evidence type="ECO:0000313" key="6">
    <source>
        <dbReference type="WBParaSite" id="BXY_0592000.1"/>
    </source>
</evidence>
<evidence type="ECO:0000313" key="4">
    <source>
        <dbReference type="Proteomes" id="UP000095284"/>
    </source>
</evidence>
<gene>
    <name evidence="2" type="ORF">BXYJ_LOCUS2929</name>
</gene>
<evidence type="ECO:0000313" key="2">
    <source>
        <dbReference type="EMBL" id="CAD5213258.1"/>
    </source>
</evidence>
<reference evidence="6" key="1">
    <citation type="submission" date="2016-11" db="UniProtKB">
        <authorList>
            <consortium name="WormBaseParasite"/>
        </authorList>
    </citation>
    <scope>IDENTIFICATION</scope>
</reference>
<organism evidence="4 6">
    <name type="scientific">Bursaphelenchus xylophilus</name>
    <name type="common">Pinewood nematode worm</name>
    <name type="synonym">Aphelenchoides xylophilus</name>
    <dbReference type="NCBI Taxonomy" id="6326"/>
    <lineage>
        <taxon>Eukaryota</taxon>
        <taxon>Metazoa</taxon>
        <taxon>Ecdysozoa</taxon>
        <taxon>Nematoda</taxon>
        <taxon>Chromadorea</taxon>
        <taxon>Rhabditida</taxon>
        <taxon>Tylenchina</taxon>
        <taxon>Tylenchomorpha</taxon>
        <taxon>Aphelenchoidea</taxon>
        <taxon>Aphelenchoididae</taxon>
        <taxon>Bursaphelenchus</taxon>
    </lineage>
</organism>
<dbReference type="EMBL" id="CAJFCV020000002">
    <property type="protein sequence ID" value="CAG9092178.1"/>
    <property type="molecule type" value="Genomic_DNA"/>
</dbReference>
<dbReference type="Proteomes" id="UP000095284">
    <property type="component" value="Unplaced"/>
</dbReference>
<dbReference type="Proteomes" id="UP000659654">
    <property type="component" value="Unassembled WGS sequence"/>
</dbReference>
<evidence type="ECO:0000313" key="3">
    <source>
        <dbReference type="EMBL" id="CAG9092178.1"/>
    </source>
</evidence>
<reference evidence="3" key="2">
    <citation type="submission" date="2020-08" db="EMBL/GenBank/DDBJ databases">
        <authorList>
            <person name="Kikuchi T."/>
        </authorList>
    </citation>
    <scope>NUCLEOTIDE SEQUENCE</scope>
    <source>
        <strain evidence="2">Ka4C1</strain>
    </source>
</reference>
<protein>
    <submittedName>
        <fullName evidence="2">(pine wood nematode) hypothetical protein</fullName>
    </submittedName>
</protein>
<dbReference type="EMBL" id="CAJFDI010000002">
    <property type="protein sequence ID" value="CAD5213258.1"/>
    <property type="molecule type" value="Genomic_DNA"/>
</dbReference>